<dbReference type="InterPro" id="IPR025665">
    <property type="entry name" value="Beta-barrel_OMP_2"/>
</dbReference>
<dbReference type="Proteomes" id="UP000185781">
    <property type="component" value="Unassembled WGS sequence"/>
</dbReference>
<protein>
    <submittedName>
        <fullName evidence="3">Outer membrane protein beta-barrel domain-containing protein</fullName>
    </submittedName>
</protein>
<organism evidence="3 4">
    <name type="scientific">Chryseobacterium gambrini</name>
    <dbReference type="NCBI Taxonomy" id="373672"/>
    <lineage>
        <taxon>Bacteria</taxon>
        <taxon>Pseudomonadati</taxon>
        <taxon>Bacteroidota</taxon>
        <taxon>Flavobacteriia</taxon>
        <taxon>Flavobacteriales</taxon>
        <taxon>Weeksellaceae</taxon>
        <taxon>Chryseobacterium group</taxon>
        <taxon>Chryseobacterium</taxon>
    </lineage>
</organism>
<name>A0A1N7QV80_9FLAO</name>
<feature type="chain" id="PRO_5013337826" evidence="1">
    <location>
        <begin position="19"/>
        <end position="203"/>
    </location>
</feature>
<dbReference type="OrthoDB" id="947434at2"/>
<dbReference type="STRING" id="373672.SAMN05421785_11941"/>
<dbReference type="Pfam" id="PF13568">
    <property type="entry name" value="OMP_b-brl_2"/>
    <property type="match status" value="1"/>
</dbReference>
<dbReference type="AlphaFoldDB" id="A0A1N7QV80"/>
<dbReference type="EMBL" id="FTOV01000019">
    <property type="protein sequence ID" value="SIT26773.1"/>
    <property type="molecule type" value="Genomic_DNA"/>
</dbReference>
<dbReference type="RefSeq" id="WP_076396280.1">
    <property type="nucleotide sequence ID" value="NZ_FTOV01000019.1"/>
</dbReference>
<evidence type="ECO:0000313" key="3">
    <source>
        <dbReference type="EMBL" id="SIT26773.1"/>
    </source>
</evidence>
<evidence type="ECO:0000259" key="2">
    <source>
        <dbReference type="Pfam" id="PF13568"/>
    </source>
</evidence>
<evidence type="ECO:0000256" key="1">
    <source>
        <dbReference type="SAM" id="SignalP"/>
    </source>
</evidence>
<evidence type="ECO:0000313" key="4">
    <source>
        <dbReference type="Proteomes" id="UP000185781"/>
    </source>
</evidence>
<sequence length="203" mass="22942">MKTKIFALLILISGFLSAQVTFNPGIRAGVNFANLTNRSNETFYLHEDENPEKVTHTSLKTVTDFYIGLQGNIRFTERYALQPEVNYSRQGTNLQYTTENGVLPEKRLHYNFIGVQLTNKIYIKNFSVFAGPFLDLAVGENNSGLDLGFSGGLGYDIFKNLGIEVRVKKGFASMLDHENSSFLFSNSNMVFQIGGYYTFHFKK</sequence>
<feature type="domain" description="Outer membrane protein beta-barrel" evidence="2">
    <location>
        <begin position="18"/>
        <end position="174"/>
    </location>
</feature>
<accession>A0A1N7QV80</accession>
<gene>
    <name evidence="3" type="ORF">SAMN05421785_11941</name>
</gene>
<feature type="signal peptide" evidence="1">
    <location>
        <begin position="1"/>
        <end position="18"/>
    </location>
</feature>
<reference evidence="3 4" key="1">
    <citation type="submission" date="2017-01" db="EMBL/GenBank/DDBJ databases">
        <authorList>
            <person name="Mah S.A."/>
            <person name="Swanson W.J."/>
            <person name="Moy G.W."/>
            <person name="Vacquier V.D."/>
        </authorList>
    </citation>
    <scope>NUCLEOTIDE SEQUENCE [LARGE SCALE GENOMIC DNA]</scope>
    <source>
        <strain evidence="3 4">DSM 18014</strain>
    </source>
</reference>
<keyword evidence="1" id="KW-0732">Signal</keyword>
<proteinExistence type="predicted"/>